<evidence type="ECO:0000256" key="7">
    <source>
        <dbReference type="SAM" id="SignalP"/>
    </source>
</evidence>
<dbReference type="GO" id="GO:0008235">
    <property type="term" value="F:metalloexopeptidase activity"/>
    <property type="evidence" value="ECO:0007669"/>
    <property type="project" value="InterPro"/>
</dbReference>
<evidence type="ECO:0000256" key="2">
    <source>
        <dbReference type="ARBA" id="ARBA00022670"/>
    </source>
</evidence>
<dbReference type="MEROPS" id="M28.005"/>
<dbReference type="RefSeq" id="WP_002442447.1">
    <property type="nucleotide sequence ID" value="NC_017910.1"/>
</dbReference>
<evidence type="ECO:0000256" key="4">
    <source>
        <dbReference type="ARBA" id="ARBA00022729"/>
    </source>
</evidence>
<reference evidence="9 10" key="1">
    <citation type="journal article" date="2012" name="J. Bacteriol.">
        <title>Complete genome sequence of the B12-producing Shimwellia blattae strain DSM 4481, isolated from a cockroach.</title>
        <authorList>
            <person name="Brzuszkiewicz E."/>
            <person name="Waschkowitz T."/>
            <person name="Wiezer A."/>
            <person name="Daniel R."/>
        </authorList>
    </citation>
    <scope>NUCLEOTIDE SEQUENCE [LARGE SCALE GENOMIC DNA]</scope>
    <source>
        <strain evidence="10">ATCC 29907 / DSM 4481 / JCM 1650 / NBRC 105725 / CDC 9005-74</strain>
    </source>
</reference>
<keyword evidence="3" id="KW-0479">Metal-binding</keyword>
<evidence type="ECO:0000313" key="9">
    <source>
        <dbReference type="EMBL" id="AFJ45981.1"/>
    </source>
</evidence>
<feature type="chain" id="PRO_5003655982" evidence="7">
    <location>
        <begin position="27"/>
        <end position="345"/>
    </location>
</feature>
<dbReference type="PANTHER" id="PTHR12147">
    <property type="entry name" value="METALLOPEPTIDASE M28 FAMILY MEMBER"/>
    <property type="match status" value="1"/>
</dbReference>
<sequence length="345" mass="37857">MLPAFRRLVRSLTIGAACLFPVLAQASAPGVLASEQTRYIATQFPGRMAGSPAEMLSAEYLRQKFASWGYQSDIRTFKGRYIYTARSGTTNWHNYTGSMVLAAHEGQEPQQIIVMAHLDTYTPLNDKDTDQNLGGLTLQGVDDNAAGIGVMLELAERLKTVKTTYGIRFIASSAEEVGMSGAQNILRRMSPQERKNTLLVINLDNLIVGQKLWFNSGVSTPASIRKLTRDKALSIARTKGIAAGTNPGHNPRYPAGTGCCNDAEPFDKAGIPVLSVESLDWQNGLKNGTQYPVSRAFPQGSNIHNINLDNQQYLDKHLPGRIEKRSRDTVRILLPLIQDLAKARS</sequence>
<dbReference type="GO" id="GO:0006508">
    <property type="term" value="P:proteolysis"/>
    <property type="evidence" value="ECO:0007669"/>
    <property type="project" value="UniProtKB-KW"/>
</dbReference>
<feature type="domain" description="Peptidase M28" evidence="8">
    <location>
        <begin position="100"/>
        <end position="325"/>
    </location>
</feature>
<dbReference type="NCBIfam" id="NF007568">
    <property type="entry name" value="PRK10199.1"/>
    <property type="match status" value="1"/>
</dbReference>
<evidence type="ECO:0000256" key="6">
    <source>
        <dbReference type="ARBA" id="ARBA00022833"/>
    </source>
</evidence>
<dbReference type="STRING" id="630626.EBL_c08610"/>
<evidence type="ECO:0000313" key="10">
    <source>
        <dbReference type="Proteomes" id="UP000001955"/>
    </source>
</evidence>
<keyword evidence="6" id="KW-0862">Zinc</keyword>
<evidence type="ECO:0000256" key="3">
    <source>
        <dbReference type="ARBA" id="ARBA00022723"/>
    </source>
</evidence>
<dbReference type="AlphaFoldDB" id="I2B627"/>
<feature type="signal peptide" evidence="7">
    <location>
        <begin position="1"/>
        <end position="26"/>
    </location>
</feature>
<dbReference type="InterPro" id="IPR007484">
    <property type="entry name" value="Peptidase_M28"/>
</dbReference>
<accession>I2B627</accession>
<organism evidence="9 10">
    <name type="scientific">Shimwellia blattae (strain ATCC 29907 / DSM 4481 / JCM 1650 / NBRC 105725 / CDC 9005-74)</name>
    <name type="common">Escherichia blattae</name>
    <dbReference type="NCBI Taxonomy" id="630626"/>
    <lineage>
        <taxon>Bacteria</taxon>
        <taxon>Pseudomonadati</taxon>
        <taxon>Pseudomonadota</taxon>
        <taxon>Gammaproteobacteria</taxon>
        <taxon>Enterobacterales</taxon>
        <taxon>Enterobacteriaceae</taxon>
        <taxon>Shimwellia</taxon>
    </lineage>
</organism>
<dbReference type="Proteomes" id="UP000001955">
    <property type="component" value="Chromosome"/>
</dbReference>
<name>I2B627_SHIBC</name>
<dbReference type="PANTHER" id="PTHR12147:SF56">
    <property type="entry name" value="AMINOPEPTIDASE YDR415C-RELATED"/>
    <property type="match status" value="1"/>
</dbReference>
<protein>
    <submittedName>
        <fullName evidence="9">Alkaline phosphatase isozyme conversion</fullName>
    </submittedName>
</protein>
<dbReference type="SUPFAM" id="SSF53187">
    <property type="entry name" value="Zn-dependent exopeptidases"/>
    <property type="match status" value="1"/>
</dbReference>
<dbReference type="InterPro" id="IPR045175">
    <property type="entry name" value="M28_fam"/>
</dbReference>
<dbReference type="EMBL" id="CP001560">
    <property type="protein sequence ID" value="AFJ45981.1"/>
    <property type="molecule type" value="Genomic_DNA"/>
</dbReference>
<keyword evidence="4 7" id="KW-0732">Signal</keyword>
<keyword evidence="2" id="KW-0645">Protease</keyword>
<dbReference type="GO" id="GO:0046872">
    <property type="term" value="F:metal ion binding"/>
    <property type="evidence" value="ECO:0007669"/>
    <property type="project" value="UniProtKB-KW"/>
</dbReference>
<evidence type="ECO:0000256" key="1">
    <source>
        <dbReference type="ARBA" id="ARBA00022438"/>
    </source>
</evidence>
<dbReference type="eggNOG" id="COG2234">
    <property type="taxonomic scope" value="Bacteria"/>
</dbReference>
<keyword evidence="1" id="KW-0031">Aminopeptidase</keyword>
<keyword evidence="10" id="KW-1185">Reference proteome</keyword>
<dbReference type="HOGENOM" id="CLU_049425_1_0_6"/>
<dbReference type="PATRIC" id="fig|630626.3.peg.841"/>
<accession>K6UTQ7</accession>
<proteinExistence type="predicted"/>
<dbReference type="OrthoDB" id="9762302at2"/>
<dbReference type="Pfam" id="PF04389">
    <property type="entry name" value="Peptidase_M28"/>
    <property type="match status" value="1"/>
</dbReference>
<evidence type="ECO:0000256" key="5">
    <source>
        <dbReference type="ARBA" id="ARBA00022801"/>
    </source>
</evidence>
<dbReference type="Gene3D" id="3.40.630.10">
    <property type="entry name" value="Zn peptidases"/>
    <property type="match status" value="1"/>
</dbReference>
<dbReference type="FunFam" id="3.40.630.10:FF:000038">
    <property type="entry name" value="Alkaline phosphatase isozyme conversion"/>
    <property type="match status" value="1"/>
</dbReference>
<evidence type="ECO:0000259" key="8">
    <source>
        <dbReference type="Pfam" id="PF04389"/>
    </source>
</evidence>
<dbReference type="GO" id="GO:0004177">
    <property type="term" value="F:aminopeptidase activity"/>
    <property type="evidence" value="ECO:0007669"/>
    <property type="project" value="UniProtKB-KW"/>
</dbReference>
<keyword evidence="5" id="KW-0378">Hydrolase</keyword>
<dbReference type="KEGG" id="ebt:EBL_c08610"/>
<gene>
    <name evidence="9" type="primary">iap</name>
    <name evidence="9" type="ordered locus">EBL_c08610</name>
</gene>